<dbReference type="SUPFAM" id="SSF58104">
    <property type="entry name" value="Methyl-accepting chemotaxis protein (MCP) signaling domain"/>
    <property type="match status" value="1"/>
</dbReference>
<keyword evidence="4 6" id="KW-0807">Transducer</keyword>
<accession>A0ABT9VQD7</accession>
<evidence type="ECO:0000256" key="6">
    <source>
        <dbReference type="PROSITE-ProRule" id="PRU00284"/>
    </source>
</evidence>
<feature type="domain" description="Methyl-accepting transducer" evidence="8">
    <location>
        <begin position="281"/>
        <end position="531"/>
    </location>
</feature>
<keyword evidence="7" id="KW-1133">Transmembrane helix</keyword>
<protein>
    <submittedName>
        <fullName evidence="10">Methyl-accepting chemotaxis protein</fullName>
    </submittedName>
</protein>
<evidence type="ECO:0000256" key="3">
    <source>
        <dbReference type="ARBA" id="ARBA00023136"/>
    </source>
</evidence>
<evidence type="ECO:0000313" key="10">
    <source>
        <dbReference type="EMBL" id="MDQ0163181.1"/>
    </source>
</evidence>
<keyword evidence="11" id="KW-1185">Reference proteome</keyword>
<evidence type="ECO:0000256" key="4">
    <source>
        <dbReference type="ARBA" id="ARBA00023224"/>
    </source>
</evidence>
<dbReference type="Gene3D" id="1.10.287.950">
    <property type="entry name" value="Methyl-accepting chemotaxis protein"/>
    <property type="match status" value="1"/>
</dbReference>
<comment type="similarity">
    <text evidence="5">Belongs to the methyl-accepting chemotaxis (MCP) protein family.</text>
</comment>
<comment type="caution">
    <text evidence="10">The sequence shown here is derived from an EMBL/GenBank/DDBJ whole genome shotgun (WGS) entry which is preliminary data.</text>
</comment>
<dbReference type="Pfam" id="PF00672">
    <property type="entry name" value="HAMP"/>
    <property type="match status" value="1"/>
</dbReference>
<dbReference type="Gene3D" id="6.10.340.10">
    <property type="match status" value="1"/>
</dbReference>
<dbReference type="EMBL" id="JAUSTR010000011">
    <property type="protein sequence ID" value="MDQ0163181.1"/>
    <property type="molecule type" value="Genomic_DNA"/>
</dbReference>
<dbReference type="PANTHER" id="PTHR32089:SF112">
    <property type="entry name" value="LYSOZYME-LIKE PROTEIN-RELATED"/>
    <property type="match status" value="1"/>
</dbReference>
<dbReference type="InterPro" id="IPR004089">
    <property type="entry name" value="MCPsignal_dom"/>
</dbReference>
<evidence type="ECO:0000313" key="11">
    <source>
        <dbReference type="Proteomes" id="UP001225646"/>
    </source>
</evidence>
<dbReference type="PRINTS" id="PR00260">
    <property type="entry name" value="CHEMTRNSDUCR"/>
</dbReference>
<name>A0ABT9VQD7_9BACI</name>
<evidence type="ECO:0000259" key="8">
    <source>
        <dbReference type="PROSITE" id="PS50111"/>
    </source>
</evidence>
<dbReference type="PROSITE" id="PS50111">
    <property type="entry name" value="CHEMOTAXIS_TRANSDUC_2"/>
    <property type="match status" value="1"/>
</dbReference>
<feature type="transmembrane region" description="Helical" evidence="7">
    <location>
        <begin position="186"/>
        <end position="207"/>
    </location>
</feature>
<dbReference type="CDD" id="cd11386">
    <property type="entry name" value="MCP_signal"/>
    <property type="match status" value="1"/>
</dbReference>
<dbReference type="PANTHER" id="PTHR32089">
    <property type="entry name" value="METHYL-ACCEPTING CHEMOTAXIS PROTEIN MCPB"/>
    <property type="match status" value="1"/>
</dbReference>
<dbReference type="Pfam" id="PF00015">
    <property type="entry name" value="MCPsignal"/>
    <property type="match status" value="1"/>
</dbReference>
<feature type="domain" description="HAMP" evidence="9">
    <location>
        <begin position="209"/>
        <end position="262"/>
    </location>
</feature>
<dbReference type="InterPro" id="IPR003660">
    <property type="entry name" value="HAMP_dom"/>
</dbReference>
<gene>
    <name evidence="10" type="ORF">J2S06_002259</name>
</gene>
<dbReference type="SMART" id="SM00283">
    <property type="entry name" value="MA"/>
    <property type="match status" value="1"/>
</dbReference>
<evidence type="ECO:0000256" key="5">
    <source>
        <dbReference type="ARBA" id="ARBA00029447"/>
    </source>
</evidence>
<organism evidence="10 11">
    <name type="scientific">Aeribacillus alveayuensis</name>
    <dbReference type="NCBI Taxonomy" id="279215"/>
    <lineage>
        <taxon>Bacteria</taxon>
        <taxon>Bacillati</taxon>
        <taxon>Bacillota</taxon>
        <taxon>Bacilli</taxon>
        <taxon>Bacillales</taxon>
        <taxon>Bacillaceae</taxon>
        <taxon>Aeribacillus</taxon>
    </lineage>
</organism>
<dbReference type="Proteomes" id="UP001225646">
    <property type="component" value="Unassembled WGS sequence"/>
</dbReference>
<dbReference type="CDD" id="cd06225">
    <property type="entry name" value="HAMP"/>
    <property type="match status" value="1"/>
</dbReference>
<keyword evidence="2" id="KW-1003">Cell membrane</keyword>
<evidence type="ECO:0000256" key="7">
    <source>
        <dbReference type="SAM" id="Phobius"/>
    </source>
</evidence>
<dbReference type="SMART" id="SM00304">
    <property type="entry name" value="HAMP"/>
    <property type="match status" value="1"/>
</dbReference>
<dbReference type="PROSITE" id="PS50885">
    <property type="entry name" value="HAMP"/>
    <property type="match status" value="1"/>
</dbReference>
<reference evidence="10 11" key="1">
    <citation type="submission" date="2023-07" db="EMBL/GenBank/DDBJ databases">
        <title>Genomic Encyclopedia of Type Strains, Phase IV (KMG-IV): sequencing the most valuable type-strain genomes for metagenomic binning, comparative biology and taxonomic classification.</title>
        <authorList>
            <person name="Goeker M."/>
        </authorList>
    </citation>
    <scope>NUCLEOTIDE SEQUENCE [LARGE SCALE GENOMIC DNA]</scope>
    <source>
        <strain evidence="10 11">DSM 19092</strain>
    </source>
</reference>
<keyword evidence="7" id="KW-0812">Transmembrane</keyword>
<evidence type="ECO:0000256" key="1">
    <source>
        <dbReference type="ARBA" id="ARBA00004236"/>
    </source>
</evidence>
<comment type="subcellular location">
    <subcellularLocation>
        <location evidence="1">Cell membrane</location>
    </subcellularLocation>
</comment>
<proteinExistence type="inferred from homology"/>
<dbReference type="InterPro" id="IPR004090">
    <property type="entry name" value="Chemotax_Me-accpt_rcpt"/>
</dbReference>
<evidence type="ECO:0000259" key="9">
    <source>
        <dbReference type="PROSITE" id="PS50885"/>
    </source>
</evidence>
<sequence>MMRFFRNISIGWKYSIALFVTMGLFILSAIVLGVQFYKISENIGEIDRRGERALFINDMASLYRAADIRIADYIYTKDEQYILEFKDRIRKYEDIKKVVEPRLDTNEQKDLLEKIEKNRKEIDQLFLNEIVPAVEKGRNSEVSQARQQIRELRSETVELLSQLSDTVKKEHNLAINHAFNSIKKSLSTIVISIIVSIGLSVAIMYFITRMIKRHLNTVVNIANQIADGNLQFQEVAYDGKDEIGQLIDSINKMKANIQGIITQVGIAANNVGNQGKSLAQHASEVQQGGQQIASTMQELASGAEEQANSSTNLSEQMNEFVSIVKNVSESQDEVKNYSDSMLSLTEEGNQAMVESIDKMESIHGKIQASLEMVKGLDVQTRDIAKLISFIQEVSDQTNLLALNAAIEAARAGEHGKGFAVVADEVRKLAEQVATSVAEITSIIQGIQSESKKVVGSLEDGYQIVMEGTSTISKTGEVFNKLKETINDVSNKITDMSKSIHDVLNDTKQMSESIESVASVSEESAAGIEEVSATIEQSNASMEEVAKSAKYLNDEASNLNKLIQRFKV</sequence>
<keyword evidence="3 7" id="KW-0472">Membrane</keyword>
<evidence type="ECO:0000256" key="2">
    <source>
        <dbReference type="ARBA" id="ARBA00022475"/>
    </source>
</evidence>